<accession>A0A9W8CHM3</accession>
<gene>
    <name evidence="3" type="ORF">LPJ64_004706</name>
</gene>
<organism evidence="3 4">
    <name type="scientific">Coemansia asiatica</name>
    <dbReference type="NCBI Taxonomy" id="1052880"/>
    <lineage>
        <taxon>Eukaryota</taxon>
        <taxon>Fungi</taxon>
        <taxon>Fungi incertae sedis</taxon>
        <taxon>Zoopagomycota</taxon>
        <taxon>Kickxellomycotina</taxon>
        <taxon>Kickxellomycetes</taxon>
        <taxon>Kickxellales</taxon>
        <taxon>Kickxellaceae</taxon>
        <taxon>Coemansia</taxon>
    </lineage>
</organism>
<evidence type="ECO:0000256" key="1">
    <source>
        <dbReference type="SAM" id="SignalP"/>
    </source>
</evidence>
<dbReference type="EMBL" id="JANBOH010000246">
    <property type="protein sequence ID" value="KAJ1643528.1"/>
    <property type="molecule type" value="Genomic_DNA"/>
</dbReference>
<dbReference type="Pfam" id="PF01607">
    <property type="entry name" value="CBM_14"/>
    <property type="match status" value="1"/>
</dbReference>
<dbReference type="PROSITE" id="PS50940">
    <property type="entry name" value="CHIT_BIND_II"/>
    <property type="match status" value="1"/>
</dbReference>
<reference evidence="3" key="1">
    <citation type="submission" date="2022-07" db="EMBL/GenBank/DDBJ databases">
        <title>Phylogenomic reconstructions and comparative analyses of Kickxellomycotina fungi.</title>
        <authorList>
            <person name="Reynolds N.K."/>
            <person name="Stajich J.E."/>
            <person name="Barry K."/>
            <person name="Grigoriev I.V."/>
            <person name="Crous P."/>
            <person name="Smith M.E."/>
        </authorList>
    </citation>
    <scope>NUCLEOTIDE SEQUENCE</scope>
    <source>
        <strain evidence="3">NBRC 105413</strain>
    </source>
</reference>
<sequence>MKFVSSFTTALVALVTFGSTALAVDKICEGHTGKDTLGKPFAHPTMCGYFVTCGSDGKAYLGTCPAGTYYDIKLTTCTGEAKSSCGDRKTS</sequence>
<dbReference type="AlphaFoldDB" id="A0A9W8CHM3"/>
<dbReference type="InterPro" id="IPR036508">
    <property type="entry name" value="Chitin-bd_dom_sf"/>
</dbReference>
<evidence type="ECO:0000313" key="3">
    <source>
        <dbReference type="EMBL" id="KAJ1643528.1"/>
    </source>
</evidence>
<keyword evidence="4" id="KW-1185">Reference proteome</keyword>
<evidence type="ECO:0000259" key="2">
    <source>
        <dbReference type="PROSITE" id="PS50940"/>
    </source>
</evidence>
<dbReference type="Gene3D" id="2.170.140.10">
    <property type="entry name" value="Chitin binding domain"/>
    <property type="match status" value="1"/>
</dbReference>
<name>A0A9W8CHM3_9FUNG</name>
<comment type="caution">
    <text evidence="3">The sequence shown here is derived from an EMBL/GenBank/DDBJ whole genome shotgun (WGS) entry which is preliminary data.</text>
</comment>
<dbReference type="Proteomes" id="UP001145021">
    <property type="component" value="Unassembled WGS sequence"/>
</dbReference>
<proteinExistence type="predicted"/>
<keyword evidence="1" id="KW-0732">Signal</keyword>
<feature type="chain" id="PRO_5040944085" description="Chitin-binding type-2 domain-containing protein" evidence="1">
    <location>
        <begin position="24"/>
        <end position="91"/>
    </location>
</feature>
<feature type="signal peptide" evidence="1">
    <location>
        <begin position="1"/>
        <end position="23"/>
    </location>
</feature>
<dbReference type="InterPro" id="IPR002557">
    <property type="entry name" value="Chitin-bd_dom"/>
</dbReference>
<protein>
    <recommendedName>
        <fullName evidence="2">Chitin-binding type-2 domain-containing protein</fullName>
    </recommendedName>
</protein>
<dbReference type="GO" id="GO:0008061">
    <property type="term" value="F:chitin binding"/>
    <property type="evidence" value="ECO:0007669"/>
    <property type="project" value="InterPro"/>
</dbReference>
<dbReference type="GO" id="GO:0005576">
    <property type="term" value="C:extracellular region"/>
    <property type="evidence" value="ECO:0007669"/>
    <property type="project" value="InterPro"/>
</dbReference>
<dbReference type="SMART" id="SM00494">
    <property type="entry name" value="ChtBD2"/>
    <property type="match status" value="1"/>
</dbReference>
<evidence type="ECO:0000313" key="4">
    <source>
        <dbReference type="Proteomes" id="UP001145021"/>
    </source>
</evidence>
<feature type="domain" description="Chitin-binding type-2" evidence="2">
    <location>
        <begin position="25"/>
        <end position="87"/>
    </location>
</feature>
<dbReference type="SUPFAM" id="SSF57625">
    <property type="entry name" value="Invertebrate chitin-binding proteins"/>
    <property type="match status" value="1"/>
</dbReference>